<name>Q3BPZ8_XANE5</name>
<dbReference type="Gene3D" id="3.30.1330.30">
    <property type="match status" value="1"/>
</dbReference>
<dbReference type="HOGENOM" id="CLU_021322_2_0_6"/>
<proteinExistence type="predicted"/>
<dbReference type="InterPro" id="IPR004441">
    <property type="entry name" value="rRNA_MeTrfase_TrmH"/>
</dbReference>
<feature type="region of interest" description="Disordered" evidence="3">
    <location>
        <begin position="82"/>
        <end position="141"/>
    </location>
</feature>
<evidence type="ECO:0000256" key="1">
    <source>
        <dbReference type="ARBA" id="ARBA00022603"/>
    </source>
</evidence>
<dbReference type="GO" id="GO:0008173">
    <property type="term" value="F:RNA methyltransferase activity"/>
    <property type="evidence" value="ECO:0007669"/>
    <property type="project" value="InterPro"/>
</dbReference>
<dbReference type="STRING" id="456327.BJD11_05570"/>
<dbReference type="EMBL" id="AM039952">
    <property type="protein sequence ID" value="CAJ25165.1"/>
    <property type="molecule type" value="Genomic_DNA"/>
</dbReference>
<accession>Q3BPZ8</accession>
<evidence type="ECO:0000313" key="6">
    <source>
        <dbReference type="Proteomes" id="UP000007069"/>
    </source>
</evidence>
<feature type="compositionally biased region" description="Basic and acidic residues" evidence="3">
    <location>
        <begin position="89"/>
        <end position="98"/>
    </location>
</feature>
<reference evidence="5 6" key="1">
    <citation type="journal article" date="2005" name="J. Bacteriol.">
        <title>Insights into genome plasticity and pathogenicity of the plant pathogenic Bacterium Xanthomonas campestris pv. vesicatoria revealed by the complete genome sequence.</title>
        <authorList>
            <person name="Thieme F."/>
            <person name="Koebnik R."/>
            <person name="Bekel T."/>
            <person name="Berger C."/>
            <person name="Boch J."/>
            <person name="Buettner D."/>
            <person name="Caldana C."/>
            <person name="Gaigalat L."/>
            <person name="Goesmann A."/>
            <person name="Kay S."/>
            <person name="Kirchner O."/>
            <person name="Lanz C."/>
            <person name="Linke B."/>
            <person name="McHardy A.C."/>
            <person name="Meyer F."/>
            <person name="Mittenhuber G."/>
            <person name="Nies D.H."/>
            <person name="Niesbach-Kloesgen U."/>
            <person name="Patschkowski T."/>
            <person name="Rueckert C."/>
            <person name="Rupp O."/>
            <person name="Schneicker S."/>
            <person name="Schuster S.C."/>
            <person name="Vorhoelter F.J."/>
            <person name="Weber E."/>
            <person name="Puehler A."/>
            <person name="Bonas U."/>
            <person name="Bartels D."/>
            <person name="Kaiser O."/>
        </authorList>
    </citation>
    <scope>NUCLEOTIDE SEQUENCE [LARGE SCALE GENOMIC DNA]</scope>
    <source>
        <strain evidence="5 6">85-10</strain>
    </source>
</reference>
<keyword evidence="2 5" id="KW-0808">Transferase</keyword>
<dbReference type="SMART" id="SM00967">
    <property type="entry name" value="SpoU_sub_bind"/>
    <property type="match status" value="1"/>
</dbReference>
<dbReference type="GO" id="GO:0003723">
    <property type="term" value="F:RNA binding"/>
    <property type="evidence" value="ECO:0007669"/>
    <property type="project" value="InterPro"/>
</dbReference>
<feature type="region of interest" description="Disordered" evidence="3">
    <location>
        <begin position="24"/>
        <end position="48"/>
    </location>
</feature>
<dbReference type="Proteomes" id="UP000007069">
    <property type="component" value="Chromosome"/>
</dbReference>
<dbReference type="Pfam" id="PF08032">
    <property type="entry name" value="SpoU_sub_bind"/>
    <property type="match status" value="1"/>
</dbReference>
<dbReference type="eggNOG" id="COG0566">
    <property type="taxonomic scope" value="Bacteria"/>
</dbReference>
<dbReference type="FunFam" id="3.40.1280.10:FF:000033">
    <property type="entry name" value="rRNA methyltransferase"/>
    <property type="match status" value="1"/>
</dbReference>
<dbReference type="PANTHER" id="PTHR46429">
    <property type="entry name" value="23S RRNA (GUANOSINE-2'-O-)-METHYLTRANSFERASE RLMB"/>
    <property type="match status" value="1"/>
</dbReference>
<evidence type="ECO:0000259" key="4">
    <source>
        <dbReference type="SMART" id="SM00967"/>
    </source>
</evidence>
<dbReference type="SUPFAM" id="SSF75217">
    <property type="entry name" value="alpha/beta knot"/>
    <property type="match status" value="1"/>
</dbReference>
<feature type="compositionally biased region" description="Low complexity" evidence="3">
    <location>
        <begin position="111"/>
        <end position="141"/>
    </location>
</feature>
<protein>
    <submittedName>
        <fullName evidence="5">tRNA/rRNA methyltransferase</fullName>
    </submittedName>
</protein>
<dbReference type="AlphaFoldDB" id="Q3BPZ8"/>
<dbReference type="Gene3D" id="3.40.1280.10">
    <property type="match status" value="1"/>
</dbReference>
<dbReference type="InterPro" id="IPR029064">
    <property type="entry name" value="Ribosomal_eL30-like_sf"/>
</dbReference>
<dbReference type="PANTHER" id="PTHR46429:SF2">
    <property type="entry name" value="TRNA_RRNA METHYLTRANSFERASE"/>
    <property type="match status" value="1"/>
</dbReference>
<dbReference type="GO" id="GO:0032259">
    <property type="term" value="P:methylation"/>
    <property type="evidence" value="ECO:0007669"/>
    <property type="project" value="UniProtKB-KW"/>
</dbReference>
<dbReference type="InterPro" id="IPR029026">
    <property type="entry name" value="tRNA_m1G_MTases_N"/>
</dbReference>
<evidence type="ECO:0000256" key="3">
    <source>
        <dbReference type="SAM" id="MobiDB-lite"/>
    </source>
</evidence>
<keyword evidence="1 5" id="KW-0489">Methyltransferase</keyword>
<organism evidence="6">
    <name type="scientific">Xanthomonas euvesicatoria pv. vesicatoria (strain 85-10)</name>
    <name type="common">Xanthomonas campestris pv. vesicatoria</name>
    <dbReference type="NCBI Taxonomy" id="316273"/>
    <lineage>
        <taxon>Bacteria</taxon>
        <taxon>Pseudomonadati</taxon>
        <taxon>Pseudomonadota</taxon>
        <taxon>Gammaproteobacteria</taxon>
        <taxon>Lysobacterales</taxon>
        <taxon>Lysobacteraceae</taxon>
        <taxon>Xanthomonas</taxon>
    </lineage>
</organism>
<dbReference type="InterPro" id="IPR001537">
    <property type="entry name" value="SpoU_MeTrfase"/>
</dbReference>
<dbReference type="KEGG" id="xcv:XCV3434"/>
<dbReference type="InterPro" id="IPR029028">
    <property type="entry name" value="Alpha/beta_knot_MTases"/>
</dbReference>
<dbReference type="InterPro" id="IPR013123">
    <property type="entry name" value="SpoU_subst-bd"/>
</dbReference>
<gene>
    <name evidence="5" type="ordered locus">XCV3434</name>
</gene>
<dbReference type="CDD" id="cd18095">
    <property type="entry name" value="SpoU-like_rRNA-MTase"/>
    <property type="match status" value="1"/>
</dbReference>
<dbReference type="GO" id="GO:0006396">
    <property type="term" value="P:RNA processing"/>
    <property type="evidence" value="ECO:0007669"/>
    <property type="project" value="InterPro"/>
</dbReference>
<dbReference type="GO" id="GO:0005829">
    <property type="term" value="C:cytosol"/>
    <property type="evidence" value="ECO:0007669"/>
    <property type="project" value="TreeGrafter"/>
</dbReference>
<evidence type="ECO:0000313" key="5">
    <source>
        <dbReference type="EMBL" id="CAJ25165.1"/>
    </source>
</evidence>
<sequence length="390" mass="41000">MAAAGVLQMLRAVGHLNLAPAERRNVQHASAQPPCTDHRAGGLPSASLPVRQRPYRYCNTIDTQTAKRPEAAVPHCKQLELLDPTMTQHDGRGGRPPRDGGSGPSHNPWGRAAPRTPAPRSAAPRAPAQHTSAVTPPAAAASGNAREVRLYGINAVQAVFKARPQALRKLYLSEARIPQFKALLAWCVTQRIGYRVVDEADLSKLAASAHHEGIVAEVLRVAPQPLQEWLAALPQGPVLALWLDGVGNPHNFGAILRSSAHFGVAGLLLPAGSTLGLSGAAARVAEGGAEAVPLVQLPDTATAMAQLRQAGFAIAATLVDGGQDVFAAALPQRLVYVMGAESEGMDRAFARDCDLQLSIRGSGKVESLNVASATAVFQAAWHARVLNGEH</sequence>
<evidence type="ECO:0000256" key="2">
    <source>
        <dbReference type="ARBA" id="ARBA00022679"/>
    </source>
</evidence>
<dbReference type="Pfam" id="PF00588">
    <property type="entry name" value="SpoU_methylase"/>
    <property type="match status" value="1"/>
</dbReference>
<dbReference type="SUPFAM" id="SSF55315">
    <property type="entry name" value="L30e-like"/>
    <property type="match status" value="1"/>
</dbReference>
<feature type="domain" description="RNA 2-O ribose methyltransferase substrate binding" evidence="4">
    <location>
        <begin position="149"/>
        <end position="224"/>
    </location>
</feature>